<organism evidence="2 3">
    <name type="scientific">Heyndrickxia camelliae</name>
    <dbReference type="NCBI Taxonomy" id="1707093"/>
    <lineage>
        <taxon>Bacteria</taxon>
        <taxon>Bacillati</taxon>
        <taxon>Bacillota</taxon>
        <taxon>Bacilli</taxon>
        <taxon>Bacillales</taxon>
        <taxon>Bacillaceae</taxon>
        <taxon>Heyndrickxia</taxon>
    </lineage>
</organism>
<accession>A0A2N3LF17</accession>
<sequence length="71" mass="8524">MTGLLNSFKRRRKKSFLLENFFAATFNSNIGFCPQRNSIFYIRYLFEMPISLFYYMVWIVYDVVTLEEGGE</sequence>
<reference evidence="2 3" key="1">
    <citation type="submission" date="2017-11" db="EMBL/GenBank/DDBJ databases">
        <title>Bacillus camelliae sp. nov., isolated from pu'er tea.</title>
        <authorList>
            <person name="Niu L."/>
        </authorList>
    </citation>
    <scope>NUCLEOTIDE SEQUENCE [LARGE SCALE GENOMIC DNA]</scope>
    <source>
        <strain evidence="2 3">7578-1</strain>
    </source>
</reference>
<feature type="transmembrane region" description="Helical" evidence="1">
    <location>
        <begin position="44"/>
        <end position="61"/>
    </location>
</feature>
<evidence type="ECO:0000256" key="1">
    <source>
        <dbReference type="SAM" id="Phobius"/>
    </source>
</evidence>
<dbReference type="EMBL" id="PIQO01000021">
    <property type="protein sequence ID" value="PKR83189.1"/>
    <property type="molecule type" value="Genomic_DNA"/>
</dbReference>
<evidence type="ECO:0000313" key="2">
    <source>
        <dbReference type="EMBL" id="PKR83189.1"/>
    </source>
</evidence>
<keyword evidence="3" id="KW-1185">Reference proteome</keyword>
<dbReference type="Proteomes" id="UP000233440">
    <property type="component" value="Unassembled WGS sequence"/>
</dbReference>
<keyword evidence="1" id="KW-0472">Membrane</keyword>
<keyword evidence="1" id="KW-0812">Transmembrane</keyword>
<keyword evidence="1" id="KW-1133">Transmembrane helix</keyword>
<protein>
    <submittedName>
        <fullName evidence="2">Uncharacterized protein</fullName>
    </submittedName>
</protein>
<name>A0A2N3LF17_9BACI</name>
<gene>
    <name evidence="2" type="ORF">CWO92_20300</name>
</gene>
<comment type="caution">
    <text evidence="2">The sequence shown here is derived from an EMBL/GenBank/DDBJ whole genome shotgun (WGS) entry which is preliminary data.</text>
</comment>
<dbReference type="AlphaFoldDB" id="A0A2N3LF17"/>
<dbReference type="RefSeq" id="WP_101356038.1">
    <property type="nucleotide sequence ID" value="NZ_PIQO01000021.1"/>
</dbReference>
<evidence type="ECO:0000313" key="3">
    <source>
        <dbReference type="Proteomes" id="UP000233440"/>
    </source>
</evidence>
<proteinExistence type="predicted"/>